<dbReference type="SUPFAM" id="SSF101238">
    <property type="entry name" value="XPC-binding domain"/>
    <property type="match status" value="1"/>
</dbReference>
<proteinExistence type="predicted"/>
<dbReference type="GO" id="GO:0006289">
    <property type="term" value="P:nucleotide-excision repair"/>
    <property type="evidence" value="ECO:0007669"/>
    <property type="project" value="InterPro"/>
</dbReference>
<dbReference type="Gene3D" id="1.10.10.540">
    <property type="entry name" value="XPC-binding domain"/>
    <property type="match status" value="1"/>
</dbReference>
<sequence>MASEPVTQDVQEGEQSTSESAASDYSIAALASLPQFWQMRSLVQANPELLFQKTHQIGSEKADSLRSIQENERECLGFLKSALTEKSADAESRESTEGSLLEVDIWNRGIMFSQ</sequence>
<dbReference type="AlphaFoldDB" id="A0A2H1CBP8"/>
<evidence type="ECO:0000313" key="2">
    <source>
        <dbReference type="Proteomes" id="UP000230066"/>
    </source>
</evidence>
<dbReference type="Proteomes" id="UP000230066">
    <property type="component" value="Unassembled WGS sequence"/>
</dbReference>
<gene>
    <name evidence="1" type="ORF">D915_005376</name>
</gene>
<dbReference type="GO" id="GO:0003684">
    <property type="term" value="F:damaged DNA binding"/>
    <property type="evidence" value="ECO:0007669"/>
    <property type="project" value="InterPro"/>
</dbReference>
<reference evidence="1" key="1">
    <citation type="submission" date="2019-03" db="EMBL/GenBank/DDBJ databases">
        <title>Improved annotation for the trematode Fasciola hepatica.</title>
        <authorList>
            <person name="Choi Y.-J."/>
            <person name="Martin J."/>
            <person name="Mitreva M."/>
        </authorList>
    </citation>
    <scope>NUCLEOTIDE SEQUENCE [LARGE SCALE GENOMIC DNA]</scope>
</reference>
<comment type="caution">
    <text evidence="1">The sequence shown here is derived from an EMBL/GenBank/DDBJ whole genome shotgun (WGS) entry which is preliminary data.</text>
</comment>
<accession>A0A2H1CBP8</accession>
<name>A0A2H1CBP8_FASHE</name>
<dbReference type="GO" id="GO:0043161">
    <property type="term" value="P:proteasome-mediated ubiquitin-dependent protein catabolic process"/>
    <property type="evidence" value="ECO:0007669"/>
    <property type="project" value="InterPro"/>
</dbReference>
<protein>
    <submittedName>
        <fullName evidence="1">DNA repair protein</fullName>
    </submittedName>
</protein>
<dbReference type="InterPro" id="IPR036353">
    <property type="entry name" value="XPC-bd_sf"/>
</dbReference>
<evidence type="ECO:0000313" key="1">
    <source>
        <dbReference type="EMBL" id="THD23633.1"/>
    </source>
</evidence>
<keyword evidence="2" id="KW-1185">Reference proteome</keyword>
<dbReference type="Pfam" id="PF09280">
    <property type="entry name" value="XPC-binding"/>
    <property type="match status" value="1"/>
</dbReference>
<dbReference type="EMBL" id="JXXN02002034">
    <property type="protein sequence ID" value="THD23633.1"/>
    <property type="molecule type" value="Genomic_DNA"/>
</dbReference>
<organism evidence="1 2">
    <name type="scientific">Fasciola hepatica</name>
    <name type="common">Liver fluke</name>
    <dbReference type="NCBI Taxonomy" id="6192"/>
    <lineage>
        <taxon>Eukaryota</taxon>
        <taxon>Metazoa</taxon>
        <taxon>Spiralia</taxon>
        <taxon>Lophotrochozoa</taxon>
        <taxon>Platyhelminthes</taxon>
        <taxon>Trematoda</taxon>
        <taxon>Digenea</taxon>
        <taxon>Plagiorchiida</taxon>
        <taxon>Echinostomata</taxon>
        <taxon>Echinostomatoidea</taxon>
        <taxon>Fasciolidae</taxon>
        <taxon>Fasciola</taxon>
    </lineage>
</organism>
<dbReference type="InterPro" id="IPR015360">
    <property type="entry name" value="XPC-bd"/>
</dbReference>